<evidence type="ECO:0000313" key="2">
    <source>
        <dbReference type="EMBL" id="ETO18387.1"/>
    </source>
</evidence>
<dbReference type="AlphaFoldDB" id="X6MY55"/>
<keyword evidence="3" id="KW-1185">Reference proteome</keyword>
<organism evidence="2 3">
    <name type="scientific">Reticulomyxa filosa</name>
    <dbReference type="NCBI Taxonomy" id="46433"/>
    <lineage>
        <taxon>Eukaryota</taxon>
        <taxon>Sar</taxon>
        <taxon>Rhizaria</taxon>
        <taxon>Retaria</taxon>
        <taxon>Foraminifera</taxon>
        <taxon>Monothalamids</taxon>
        <taxon>Reticulomyxidae</taxon>
        <taxon>Reticulomyxa</taxon>
    </lineage>
</organism>
<gene>
    <name evidence="2" type="ORF">RFI_18878</name>
</gene>
<feature type="compositionally biased region" description="Polar residues" evidence="1">
    <location>
        <begin position="85"/>
        <end position="104"/>
    </location>
</feature>
<reference evidence="2 3" key="1">
    <citation type="journal article" date="2013" name="Curr. Biol.">
        <title>The Genome of the Foraminiferan Reticulomyxa filosa.</title>
        <authorList>
            <person name="Glockner G."/>
            <person name="Hulsmann N."/>
            <person name="Schleicher M."/>
            <person name="Noegel A.A."/>
            <person name="Eichinger L."/>
            <person name="Gallinger C."/>
            <person name="Pawlowski J."/>
            <person name="Sierra R."/>
            <person name="Euteneuer U."/>
            <person name="Pillet L."/>
            <person name="Moustafa A."/>
            <person name="Platzer M."/>
            <person name="Groth M."/>
            <person name="Szafranski K."/>
            <person name="Schliwa M."/>
        </authorList>
    </citation>
    <scope>NUCLEOTIDE SEQUENCE [LARGE SCALE GENOMIC DNA]</scope>
</reference>
<proteinExistence type="predicted"/>
<sequence length="207" mass="23353">MYICYFAFCAFSCDVDAIPAFRPQQKQPRIHRERTDTVSSNQSTVNDIPGMDGFQTNNNMVRTDLRNEESNRTISEDVAHENGSLLNTAKPSQDNPASTTSASTPFLKDVRHTREGTQVVRIRGAKTQMLLGNPLNESDEDEDSSYLEHSKTPGQGEDIEEKNSKSRGHSPENSLFEMPKLVLDQKHQDENNRENAPFSVKIDELDH</sequence>
<comment type="caution">
    <text evidence="2">The sequence shown here is derived from an EMBL/GenBank/DDBJ whole genome shotgun (WGS) entry which is preliminary data.</text>
</comment>
<feature type="compositionally biased region" description="Basic and acidic residues" evidence="1">
    <location>
        <begin position="183"/>
        <end position="193"/>
    </location>
</feature>
<name>X6MY55_RETFI</name>
<dbReference type="EMBL" id="ASPP01015006">
    <property type="protein sequence ID" value="ETO18387.1"/>
    <property type="molecule type" value="Genomic_DNA"/>
</dbReference>
<dbReference type="Proteomes" id="UP000023152">
    <property type="component" value="Unassembled WGS sequence"/>
</dbReference>
<feature type="compositionally biased region" description="Polar residues" evidence="1">
    <location>
        <begin position="37"/>
        <end position="46"/>
    </location>
</feature>
<evidence type="ECO:0000313" key="3">
    <source>
        <dbReference type="Proteomes" id="UP000023152"/>
    </source>
</evidence>
<feature type="region of interest" description="Disordered" evidence="1">
    <location>
        <begin position="85"/>
        <end position="207"/>
    </location>
</feature>
<protein>
    <submittedName>
        <fullName evidence="2">Uncharacterized protein</fullName>
    </submittedName>
</protein>
<accession>X6MY55</accession>
<feature type="non-terminal residue" evidence="2">
    <location>
        <position position="207"/>
    </location>
</feature>
<evidence type="ECO:0000256" key="1">
    <source>
        <dbReference type="SAM" id="MobiDB-lite"/>
    </source>
</evidence>
<feature type="region of interest" description="Disordered" evidence="1">
    <location>
        <begin position="26"/>
        <end position="57"/>
    </location>
</feature>